<dbReference type="GO" id="GO:0008270">
    <property type="term" value="F:zinc ion binding"/>
    <property type="evidence" value="ECO:0007669"/>
    <property type="project" value="UniProtKB-KW"/>
</dbReference>
<protein>
    <submittedName>
        <fullName evidence="8">Recombination protein RecR</fullName>
    </submittedName>
</protein>
<dbReference type="NCBIfam" id="TIGR00615">
    <property type="entry name" value="recR"/>
    <property type="match status" value="1"/>
</dbReference>
<dbReference type="InterPro" id="IPR006171">
    <property type="entry name" value="TOPRIM_dom"/>
</dbReference>
<keyword evidence="6" id="KW-0234">DNA repair</keyword>
<dbReference type="PROSITE" id="PS50880">
    <property type="entry name" value="TOPRIM"/>
    <property type="match status" value="1"/>
</dbReference>
<dbReference type="SUPFAM" id="SSF111304">
    <property type="entry name" value="Recombination protein RecR"/>
    <property type="match status" value="1"/>
</dbReference>
<dbReference type="AlphaFoldDB" id="A0A644XJB2"/>
<dbReference type="InterPro" id="IPR000093">
    <property type="entry name" value="DNA_Rcmb_RecR"/>
</dbReference>
<keyword evidence="1" id="KW-0479">Metal-binding</keyword>
<dbReference type="PANTHER" id="PTHR30446">
    <property type="entry name" value="RECOMBINATION PROTEIN RECR"/>
    <property type="match status" value="1"/>
</dbReference>
<reference evidence="8" key="1">
    <citation type="submission" date="2019-08" db="EMBL/GenBank/DDBJ databases">
        <authorList>
            <person name="Kucharzyk K."/>
            <person name="Murdoch R.W."/>
            <person name="Higgins S."/>
            <person name="Loffler F."/>
        </authorList>
    </citation>
    <scope>NUCLEOTIDE SEQUENCE</scope>
</reference>
<evidence type="ECO:0000256" key="3">
    <source>
        <dbReference type="ARBA" id="ARBA00022771"/>
    </source>
</evidence>
<evidence type="ECO:0000256" key="6">
    <source>
        <dbReference type="ARBA" id="ARBA00023204"/>
    </source>
</evidence>
<organism evidence="8">
    <name type="scientific">bioreactor metagenome</name>
    <dbReference type="NCBI Taxonomy" id="1076179"/>
    <lineage>
        <taxon>unclassified sequences</taxon>
        <taxon>metagenomes</taxon>
        <taxon>ecological metagenomes</taxon>
    </lineage>
</organism>
<dbReference type="InterPro" id="IPR023627">
    <property type="entry name" value="Rcmb_RecR"/>
</dbReference>
<dbReference type="Pfam" id="PF13662">
    <property type="entry name" value="Toprim_4"/>
    <property type="match status" value="1"/>
</dbReference>
<proteinExistence type="inferred from homology"/>
<dbReference type="GO" id="GO:0006281">
    <property type="term" value="P:DNA repair"/>
    <property type="evidence" value="ECO:0007669"/>
    <property type="project" value="UniProtKB-KW"/>
</dbReference>
<evidence type="ECO:0000256" key="1">
    <source>
        <dbReference type="ARBA" id="ARBA00022723"/>
    </source>
</evidence>
<evidence type="ECO:0000256" key="4">
    <source>
        <dbReference type="ARBA" id="ARBA00022833"/>
    </source>
</evidence>
<evidence type="ECO:0000256" key="2">
    <source>
        <dbReference type="ARBA" id="ARBA00022763"/>
    </source>
</evidence>
<dbReference type="Pfam" id="PF21176">
    <property type="entry name" value="RecR_HhH"/>
    <property type="match status" value="1"/>
</dbReference>
<comment type="caution">
    <text evidence="8">The sequence shown here is derived from an EMBL/GenBank/DDBJ whole genome shotgun (WGS) entry which is preliminary data.</text>
</comment>
<dbReference type="SMART" id="SM00493">
    <property type="entry name" value="TOPRIM"/>
    <property type="match status" value="1"/>
</dbReference>
<dbReference type="PANTHER" id="PTHR30446:SF0">
    <property type="entry name" value="RECOMBINATION PROTEIN RECR"/>
    <property type="match status" value="1"/>
</dbReference>
<dbReference type="PROSITE" id="PS01300">
    <property type="entry name" value="RECR"/>
    <property type="match status" value="1"/>
</dbReference>
<dbReference type="Gene3D" id="1.10.8.420">
    <property type="entry name" value="RecR Domain 1"/>
    <property type="match status" value="1"/>
</dbReference>
<dbReference type="GO" id="GO:0006310">
    <property type="term" value="P:DNA recombination"/>
    <property type="evidence" value="ECO:0007669"/>
    <property type="project" value="UniProtKB-KW"/>
</dbReference>
<dbReference type="Pfam" id="PF02132">
    <property type="entry name" value="RecR_ZnF"/>
    <property type="match status" value="1"/>
</dbReference>
<dbReference type="InterPro" id="IPR034137">
    <property type="entry name" value="TOPRIM_RecR"/>
</dbReference>
<dbReference type="HAMAP" id="MF_00017">
    <property type="entry name" value="RecR"/>
    <property type="match status" value="1"/>
</dbReference>
<keyword evidence="3" id="KW-0863">Zinc-finger</keyword>
<keyword evidence="2" id="KW-0227">DNA damage</keyword>
<gene>
    <name evidence="8" type="primary">recR_20</name>
    <name evidence="8" type="ORF">SDC9_62431</name>
</gene>
<feature type="domain" description="Toprim" evidence="7">
    <location>
        <begin position="84"/>
        <end position="179"/>
    </location>
</feature>
<dbReference type="Gene3D" id="6.10.250.240">
    <property type="match status" value="1"/>
</dbReference>
<dbReference type="Pfam" id="PF21175">
    <property type="entry name" value="RecR_C"/>
    <property type="match status" value="1"/>
</dbReference>
<evidence type="ECO:0000313" key="8">
    <source>
        <dbReference type="EMBL" id="MPM16057.1"/>
    </source>
</evidence>
<dbReference type="EMBL" id="VSSQ01002544">
    <property type="protein sequence ID" value="MPM16057.1"/>
    <property type="molecule type" value="Genomic_DNA"/>
</dbReference>
<keyword evidence="5" id="KW-0233">DNA recombination</keyword>
<dbReference type="InterPro" id="IPR015967">
    <property type="entry name" value="Rcmb_RecR_Znf"/>
</dbReference>
<dbReference type="GO" id="GO:0003677">
    <property type="term" value="F:DNA binding"/>
    <property type="evidence" value="ECO:0007669"/>
    <property type="project" value="InterPro"/>
</dbReference>
<sequence length="207" mass="23022">MIKQNLSSMLLSAAVDELASLPGIRRKSALRFALYLLDQPKENIDRFTRAIANMRNGIRHCVNCNMISDTPVCHVCSDSRRDKSIICVVESIRDVLSIENTGEYRGLYHVLGGIISPMDGISPSDLKIDSLLQRVAAGEVSEVFMALSTTMEGETTTFYIYRKIAPFPVKVSTIARGVGFGDNLEYTDEVTLARSIVNRQPFMPENQ</sequence>
<dbReference type="Gene3D" id="3.40.1360.10">
    <property type="match status" value="1"/>
</dbReference>
<evidence type="ECO:0000259" key="7">
    <source>
        <dbReference type="PROSITE" id="PS50880"/>
    </source>
</evidence>
<dbReference type="CDD" id="cd01025">
    <property type="entry name" value="TOPRIM_recR"/>
    <property type="match status" value="1"/>
</dbReference>
<accession>A0A644XJB2</accession>
<keyword evidence="4" id="KW-0862">Zinc</keyword>
<evidence type="ECO:0000256" key="5">
    <source>
        <dbReference type="ARBA" id="ARBA00023172"/>
    </source>
</evidence>
<name>A0A644XJB2_9ZZZZ</name>